<sequence>MQENEIVLGQGIGDIKFGLTMDEVETIMGKPEEVETSEEDEEFEYEVWNYWEEGYSFYFDEDDDYRLGLIETANEEVTMFGQKIFQMKQAEVEALLKSKGLSNPDKDTLETGEKHVTYEKEMLDMYFDKDALVTVKFGVFVSDDLEVQWPNL</sequence>
<comment type="caution">
    <text evidence="1">The sequence shown here is derived from an EMBL/GenBank/DDBJ whole genome shotgun (WGS) entry which is preliminary data.</text>
</comment>
<dbReference type="Proteomes" id="UP001596161">
    <property type="component" value="Unassembled WGS sequence"/>
</dbReference>
<evidence type="ECO:0000313" key="1">
    <source>
        <dbReference type="EMBL" id="MFC5270941.1"/>
    </source>
</evidence>
<organism evidence="1 2">
    <name type="scientific">Adhaeribacter terreus</name>
    <dbReference type="NCBI Taxonomy" id="529703"/>
    <lineage>
        <taxon>Bacteria</taxon>
        <taxon>Pseudomonadati</taxon>
        <taxon>Bacteroidota</taxon>
        <taxon>Cytophagia</taxon>
        <taxon>Cytophagales</taxon>
        <taxon>Hymenobacteraceae</taxon>
        <taxon>Adhaeribacter</taxon>
    </lineage>
</organism>
<evidence type="ECO:0008006" key="3">
    <source>
        <dbReference type="Google" id="ProtNLM"/>
    </source>
</evidence>
<keyword evidence="2" id="KW-1185">Reference proteome</keyword>
<gene>
    <name evidence="1" type="ORF">ACFPIB_09990</name>
</gene>
<dbReference type="RefSeq" id="WP_378017309.1">
    <property type="nucleotide sequence ID" value="NZ_JBHSKT010000005.1"/>
</dbReference>
<evidence type="ECO:0000313" key="2">
    <source>
        <dbReference type="Proteomes" id="UP001596161"/>
    </source>
</evidence>
<name>A0ABW0EBF4_9BACT</name>
<reference evidence="2" key="1">
    <citation type="journal article" date="2019" name="Int. J. Syst. Evol. Microbiol.">
        <title>The Global Catalogue of Microorganisms (GCM) 10K type strain sequencing project: providing services to taxonomists for standard genome sequencing and annotation.</title>
        <authorList>
            <consortium name="The Broad Institute Genomics Platform"/>
            <consortium name="The Broad Institute Genome Sequencing Center for Infectious Disease"/>
            <person name="Wu L."/>
            <person name="Ma J."/>
        </authorList>
    </citation>
    <scope>NUCLEOTIDE SEQUENCE [LARGE SCALE GENOMIC DNA]</scope>
    <source>
        <strain evidence="2">KACC 12602</strain>
    </source>
</reference>
<proteinExistence type="predicted"/>
<protein>
    <recommendedName>
        <fullName evidence="3">DUF2004 domain-containing protein</fullName>
    </recommendedName>
</protein>
<dbReference type="EMBL" id="JBHSKT010000005">
    <property type="protein sequence ID" value="MFC5270941.1"/>
    <property type="molecule type" value="Genomic_DNA"/>
</dbReference>
<accession>A0ABW0EBF4</accession>